<feature type="domain" description="ABC transporter" evidence="3">
    <location>
        <begin position="274"/>
        <end position="530"/>
    </location>
</feature>
<evidence type="ECO:0000256" key="2">
    <source>
        <dbReference type="ARBA" id="ARBA00022840"/>
    </source>
</evidence>
<keyword evidence="5" id="KW-1185">Reference proteome</keyword>
<organism evidence="4 5">
    <name type="scientific">Clostridium tagluense</name>
    <dbReference type="NCBI Taxonomy" id="360422"/>
    <lineage>
        <taxon>Bacteria</taxon>
        <taxon>Bacillati</taxon>
        <taxon>Bacillota</taxon>
        <taxon>Clostridia</taxon>
        <taxon>Eubacteriales</taxon>
        <taxon>Clostridiaceae</taxon>
        <taxon>Clostridium</taxon>
    </lineage>
</organism>
<dbReference type="PROSITE" id="PS00211">
    <property type="entry name" value="ABC_TRANSPORTER_1"/>
    <property type="match status" value="1"/>
</dbReference>
<dbReference type="SUPFAM" id="SSF52540">
    <property type="entry name" value="P-loop containing nucleoside triphosphate hydrolases"/>
    <property type="match status" value="2"/>
</dbReference>
<dbReference type="OrthoDB" id="9771863at2"/>
<dbReference type="Gene3D" id="3.40.50.300">
    <property type="entry name" value="P-loop containing nucleotide triphosphate hydrolases"/>
    <property type="match status" value="2"/>
</dbReference>
<name>A0A401UK50_9CLOT</name>
<dbReference type="PROSITE" id="PS50893">
    <property type="entry name" value="ABC_TRANSPORTER_2"/>
    <property type="match status" value="2"/>
</dbReference>
<dbReference type="InterPro" id="IPR050107">
    <property type="entry name" value="ABC_carbohydrate_import_ATPase"/>
</dbReference>
<accession>A0A401UK50</accession>
<dbReference type="CDD" id="cd03216">
    <property type="entry name" value="ABC_Carb_Monos_I"/>
    <property type="match status" value="1"/>
</dbReference>
<dbReference type="GO" id="GO:0005524">
    <property type="term" value="F:ATP binding"/>
    <property type="evidence" value="ECO:0007669"/>
    <property type="project" value="UniProtKB-KW"/>
</dbReference>
<keyword evidence="1" id="KW-0547">Nucleotide-binding</keyword>
<dbReference type="InterPro" id="IPR003439">
    <property type="entry name" value="ABC_transporter-like_ATP-bd"/>
</dbReference>
<dbReference type="EMBL" id="BHYK01000007">
    <property type="protein sequence ID" value="GCD09924.1"/>
    <property type="molecule type" value="Genomic_DNA"/>
</dbReference>
<feature type="domain" description="ABC transporter" evidence="3">
    <location>
        <begin position="8"/>
        <end position="260"/>
    </location>
</feature>
<dbReference type="GO" id="GO:0016887">
    <property type="term" value="F:ATP hydrolysis activity"/>
    <property type="evidence" value="ECO:0007669"/>
    <property type="project" value="InterPro"/>
</dbReference>
<dbReference type="InterPro" id="IPR027417">
    <property type="entry name" value="P-loop_NTPase"/>
</dbReference>
<sequence length="541" mass="59723">MSTDNVLLKVEGVGKEYDGNRVLKDISFTLEKGKILGLVGENGAGKSTLMNILFGMKVISETGGYEGSVYLNGEKIKFKSPVDALKAGIGMVHQEFSLIPGFTVGENVLLNMEKTKKSLLSKVLGKRVETIDLPEIRKSAQKAIDTLGIQLDTETLVSEMPVGHKQFIEIAREINRSQVKLIVLDEPTAVLTESEAEILLRSMRLLADIGISIVFISHRLHEITSICDTIVVLRDGLVVVETPSESVDVRQIAEWMVGRDVDEEAKYIRPLVKIDEKDIIFEARNLWVDMPGETIKNVSLKVRTGEILGIGGLAGQGKLGIPNGIMGLFASGGEIFFEGKPLKLNNTLNALQSGIVFVSEDRRGVGLLLDEPIDWNIAFNAMQVQNKFLKSYLGGVIKWRDEKAMKACALEYIKSLEIRCTSQRQKARNLSGGNQQKVCLAKAFAMNPKLLFVSEPTRGIDVGAKKLVLHALRKYNEENNTTIVIISSELEELRSISDRIAIVCEGKIFGILPPDAEVVDFGLLMAGEFKINEEGEKIWLR</sequence>
<dbReference type="AlphaFoldDB" id="A0A401UK50"/>
<dbReference type="PANTHER" id="PTHR43790">
    <property type="entry name" value="CARBOHYDRATE TRANSPORT ATP-BINDING PROTEIN MG119-RELATED"/>
    <property type="match status" value="1"/>
</dbReference>
<gene>
    <name evidence="4" type="ORF">Ctaglu_15470</name>
</gene>
<keyword evidence="2 4" id="KW-0067">ATP-binding</keyword>
<protein>
    <submittedName>
        <fullName evidence="4">Sugar ABC transporter ATP-binding protein</fullName>
    </submittedName>
</protein>
<dbReference type="Proteomes" id="UP000287872">
    <property type="component" value="Unassembled WGS sequence"/>
</dbReference>
<evidence type="ECO:0000259" key="3">
    <source>
        <dbReference type="PROSITE" id="PS50893"/>
    </source>
</evidence>
<proteinExistence type="predicted"/>
<dbReference type="PANTHER" id="PTHR43790:SF4">
    <property type="entry name" value="GUANOSINE IMPORT ATP-BINDING PROTEIN NUPO"/>
    <property type="match status" value="1"/>
</dbReference>
<evidence type="ECO:0000313" key="5">
    <source>
        <dbReference type="Proteomes" id="UP000287872"/>
    </source>
</evidence>
<reference evidence="4 5" key="1">
    <citation type="submission" date="2018-11" db="EMBL/GenBank/DDBJ databases">
        <title>Genome sequencing and assembly of Clostridium tagluense strain A121.</title>
        <authorList>
            <person name="Murakami T."/>
            <person name="Segawa T."/>
            <person name="Shcherbakova V.A."/>
            <person name="Mori H."/>
            <person name="Yoshimura Y."/>
        </authorList>
    </citation>
    <scope>NUCLEOTIDE SEQUENCE [LARGE SCALE GENOMIC DNA]</scope>
    <source>
        <strain evidence="4 5">A121</strain>
    </source>
</reference>
<dbReference type="Pfam" id="PF00005">
    <property type="entry name" value="ABC_tran"/>
    <property type="match status" value="2"/>
</dbReference>
<dbReference type="InterPro" id="IPR003593">
    <property type="entry name" value="AAA+_ATPase"/>
</dbReference>
<dbReference type="InterPro" id="IPR017871">
    <property type="entry name" value="ABC_transporter-like_CS"/>
</dbReference>
<dbReference type="SMART" id="SM00382">
    <property type="entry name" value="AAA"/>
    <property type="match status" value="2"/>
</dbReference>
<comment type="caution">
    <text evidence="4">The sequence shown here is derived from an EMBL/GenBank/DDBJ whole genome shotgun (WGS) entry which is preliminary data.</text>
</comment>
<dbReference type="CDD" id="cd03215">
    <property type="entry name" value="ABC_Carb_Monos_II"/>
    <property type="match status" value="1"/>
</dbReference>
<evidence type="ECO:0000256" key="1">
    <source>
        <dbReference type="ARBA" id="ARBA00022741"/>
    </source>
</evidence>
<evidence type="ECO:0000313" key="4">
    <source>
        <dbReference type="EMBL" id="GCD09924.1"/>
    </source>
</evidence>
<dbReference type="RefSeq" id="WP_124999806.1">
    <property type="nucleotide sequence ID" value="NZ_BHYK01000007.1"/>
</dbReference>